<gene>
    <name evidence="1" type="ordered locus">Ftrac_0380</name>
</gene>
<dbReference type="Proteomes" id="UP000008720">
    <property type="component" value="Chromosome"/>
</dbReference>
<name>E4TMT9_MARTH</name>
<dbReference type="OrthoDB" id="9801123at2"/>
<dbReference type="HOGENOM" id="CLU_923603_0_0_10"/>
<dbReference type="eggNOG" id="ENOG5033QSU">
    <property type="taxonomic scope" value="Bacteria"/>
</dbReference>
<dbReference type="AlphaFoldDB" id="E4TMT9"/>
<evidence type="ECO:0000313" key="1">
    <source>
        <dbReference type="EMBL" id="ADR20387.1"/>
    </source>
</evidence>
<dbReference type="KEGG" id="mtt:Ftrac_0380"/>
<dbReference type="RefSeq" id="WP_013452538.1">
    <property type="nucleotide sequence ID" value="NC_014759.1"/>
</dbReference>
<keyword evidence="2" id="KW-1185">Reference proteome</keyword>
<sequence length="314" mass="35287">MYNSIPEYLRKQSVESCFELSAFRNGWPIWKSEIQNHIGNTPQGSDILNIGDNLSSIFATTGSSGRSQSEVSGGGYGWEGLICWYLNICLVGSNAVALRKISDLPDPLRDSISVNYGNFKSNTESDITVVVFPNRLEFTNDKDNLTIHDQRGNVIPNLSRGNYNCKKILNRLAELHFDDFEIGIIQCKTNWNDNSQIPMLWSMIYEATAFASTSISVGKNGFTIHDLSRFSYSFCTVPTNSLDNYKQNSTAVNRVRNLTGGNYWGYPSKSGIASSLKEIFNNNFRNAYHGTNQRSQLNNAIQSLSNDLRYFDIL</sequence>
<protein>
    <submittedName>
        <fullName evidence="1">Uncharacterized protein</fullName>
    </submittedName>
</protein>
<reference evidence="1 2" key="1">
    <citation type="journal article" date="2011" name="Stand. Genomic Sci.">
        <title>Complete genome sequence of Marivirga tractuosa type strain (H-43).</title>
        <authorList>
            <person name="Pagani I."/>
            <person name="Chertkov O."/>
            <person name="Lapidus A."/>
            <person name="Lucas S."/>
            <person name="Del Rio T.G."/>
            <person name="Tice H."/>
            <person name="Copeland A."/>
            <person name="Cheng J.F."/>
            <person name="Nolan M."/>
            <person name="Saunders E."/>
            <person name="Pitluck S."/>
            <person name="Held B."/>
            <person name="Goodwin L."/>
            <person name="Liolios K."/>
            <person name="Ovchinikova G."/>
            <person name="Ivanova N."/>
            <person name="Mavromatis K."/>
            <person name="Pati A."/>
            <person name="Chen A."/>
            <person name="Palaniappan K."/>
            <person name="Land M."/>
            <person name="Hauser L."/>
            <person name="Jeffries C.D."/>
            <person name="Detter J.C."/>
            <person name="Han C."/>
            <person name="Tapia R."/>
            <person name="Ngatchou-Djao O.D."/>
            <person name="Rohde M."/>
            <person name="Goker M."/>
            <person name="Spring S."/>
            <person name="Sikorski J."/>
            <person name="Woyke T."/>
            <person name="Bristow J."/>
            <person name="Eisen J.A."/>
            <person name="Markowitz V."/>
            <person name="Hugenholtz P."/>
            <person name="Klenk H.P."/>
            <person name="Kyrpides N.C."/>
        </authorList>
    </citation>
    <scope>NUCLEOTIDE SEQUENCE [LARGE SCALE GENOMIC DNA]</scope>
    <source>
        <strain evidence="2">ATCC 23168 / DSM 4126 / NBRC 15989 / NCIMB 1408 / VKM B-1430 / H-43</strain>
    </source>
</reference>
<organism evidence="1 2">
    <name type="scientific">Marivirga tractuosa (strain ATCC 23168 / DSM 4126 / NBRC 15989 / NCIMB 1408 / VKM B-1430 / H-43)</name>
    <name type="common">Microscilla tractuosa</name>
    <name type="synonym">Flexibacter tractuosus</name>
    <dbReference type="NCBI Taxonomy" id="643867"/>
    <lineage>
        <taxon>Bacteria</taxon>
        <taxon>Pseudomonadati</taxon>
        <taxon>Bacteroidota</taxon>
        <taxon>Cytophagia</taxon>
        <taxon>Cytophagales</taxon>
        <taxon>Marivirgaceae</taxon>
        <taxon>Marivirga</taxon>
    </lineage>
</organism>
<dbReference type="EMBL" id="CP002349">
    <property type="protein sequence ID" value="ADR20387.1"/>
    <property type="molecule type" value="Genomic_DNA"/>
</dbReference>
<evidence type="ECO:0000313" key="2">
    <source>
        <dbReference type="Proteomes" id="UP000008720"/>
    </source>
</evidence>
<proteinExistence type="predicted"/>
<accession>E4TMT9</accession>